<dbReference type="NCBIfam" id="TIGR04131">
    <property type="entry name" value="Bac_Flav_CTERM"/>
    <property type="match status" value="1"/>
</dbReference>
<dbReference type="InterPro" id="IPR000998">
    <property type="entry name" value="MAM_dom"/>
</dbReference>
<dbReference type="GO" id="GO:0016020">
    <property type="term" value="C:membrane"/>
    <property type="evidence" value="ECO:0007669"/>
    <property type="project" value="InterPro"/>
</dbReference>
<organism evidence="3 4">
    <name type="scientific">Flavobacterium nitrogenifigens</name>
    <dbReference type="NCBI Taxonomy" id="1617283"/>
    <lineage>
        <taxon>Bacteria</taxon>
        <taxon>Pseudomonadati</taxon>
        <taxon>Bacteroidota</taxon>
        <taxon>Flavobacteriia</taxon>
        <taxon>Flavobacteriales</taxon>
        <taxon>Flavobacteriaceae</taxon>
        <taxon>Flavobacterium</taxon>
    </lineage>
</organism>
<sequence>MKKPTTLRTLFFALVLLFNFVSHAQNGIAFNSKFASSSNGNLFVKTDQSANPFSLDANDGGGTLKEEAVPEIPNPVIKYAQGNYAGVVAECPNDGKKLPKLFLCGLNDSRLIETGITNATLITWQRRTGGCAPMANSDCANTGNTCTWADVANGPNYNANAAGEFRVKIRYADATEFVFYFNVYKNEVDPSGIVKSDIVKDSNNCTIPGRIVASNFGSRYEYSFTPNPAANVWQDSNTFDVTTAGTYNVFIRLKDVPESCVFNVKGIVVTTINFSSTVTATQPSCSGQNGSIKVVANTLNNQYNYKLYAGTDTTKPAVASFGPSTISEYTFSNVAAGSYTIVTSIEGGCATDSQTATLTAASAIVNNSSQTTTLTSCRNGVITGSASGGTKPYIYYISYAGGAFELVPNGKYTVLQSGSYVMRVTDLNGCSVDKTITVAPIDKPEYTIAVTNGKCGESGTISVNVIDAKSYTLQYSIDGGSFSATKSWSRAPGQYTIVVRYAKSGVNSGNYCTDAGQTVNIGATTALTASAGVAGLSGCGPEGDELKGIVRITNPQGGTPPYQYYISPIVGWSSANEGYLDPGTHTVKIRDSAPGGSCEYVMTNITIDPKPAKPNIQLGTTVYNCDGTATSTVTVNGGSGDPKFSYQYYLDGMPNTNTAQPNVFLNVPQGDHIITVDYQVLSATTNSILLDESFGSGANTQSPGINTFYYCFERQIKDAALWCNGSEAINDGDYSVTSSIDKASTNGWSWRYPIDHTKNGADPKGRFLAVNIGDQIPETTILYEKQINDVIPGQPIMFEFYAMNLMMPGAGKTDPNLRIALVDASGNEISWFATGNIPRSNTDSDWKKFPQTAITLDPGNNTTLRLIVRSNIKQTNGNDVAIDDIKVFQTPRACGTSVNFPFKINTDKIFTARVDDINNVKCNGETNGSFNIYAENFNGDFEYSTEGGAAGTWKKSTTSPVTISGLSPKTYDVRIRYNSTATGCNFTIPTVVGSPAKFTVTATTQAATCANDGKVILTATGGVGPYNFTLTKKSDGSTSNFVYNSATDKYEVSAAIGVYTVAGTDTNGCPALISTDVTISGTAGPDAKIDETSNLCFNNTTGASIKVNVSGGRVPYTYEVSRDGGLNYGPKSAEFSTSSFTYPVTTIGDYVFRIVDKNNCDVKTANTTINPQLGAKPAIKAALSCKAGATAAIIEVTVEGGTIPYNYVIKNSLGNQVASGSTSTTTIDYSTTIADTYTFEISDFNKCPITIKQKVDDLVQVTAKSDPHNATCFGGMGSVDLEGLTGLAPFTFEFNGTGGFVDQTHFGNLAGSVAGTSYSFRVKDANDCIRSYTFTIYQPADISGQASITTPYTCDTQATITVSNVGGGTPQYTYTLIRDGVAVVGPQAGLTFANLSTPGVYEVRITDKNSCSKTVPAGTINALNRPAAMTISTTTAATCPTNKGSVTITNVRNSSGVVITGALEYRIIAPITAGPNTTGIFNGLDANVEYTFEVRDANQCKFTDKHTIAPPASFTVGSKSTPVKCFGDSNGTATFTVTGIAAGTNYSYKVDALPVVNGTSTASPFDITIPGLSAGSHSIVVTNLTTNCPITENVIVGGPTAALALNAPTLTHVTCLVKGTAEINAVNGSGSYTYTVTPTSPAGTPKVQVNDNKFINLDAGDYSVSVTDLTGCTVTGQTFTINGSVNPSATISVTSSYCAGGAGATLIATPSVAPQPNPNYEYSLDGVNYQGSGTFPGLTPGKYTITVRDIVTGCTADLAEQTIAAPLSASAKIDTDLTCDPTSPEAIIGVTIQDGYPDYRYRTNTTGAPFTGLYTNVAAGSNTFTVPRLAGTYYFEITDSKGCTVVISQTVNSTVKPDFTTSKVDVLCKGNSTGSITVNATPVGTFTYEVTPISPAGAKITQTTNLFENLGAGSYSVVVIDAKKCASDPKTVTIIEPINGLNATADVDVKLSCDTSNGPQAATIEVTASGGTPFPAPNLYRYSYNGQTPVTSNTYSTTTAGNVTVEVFDASGCSYVVPTGVTIDALDPPQLLTITPSNAITCAAGNANLTLAFTHGVGPFKYEITSPTASIVSVNGTNRNHTFNNLTPGHYYFRVTDANNCTITGDYEILDVVAIQSVGKMISNVTCNGANNGSIEFTVSGNRTGDYTYTLVGDVTGTITSTPAVLGDVITYSGLSGGQKYTFTVTNTATQCFAISEVTLTEPVAITAFAATASHVYCSNAKTDIKLSATATGTTLYYALVKTGDPAPTFPADYNTTGVFNKDTSVDGLSYTGYVINKDGNCRQNIPVNIITDTPPTINPITAAQCYSGTNFNVTITGSTYNNLNITYGLDGTYDTNPVKTITGPGTYTLGIKDDHGCERTTSITVNDILTIKADLIKDLTCTTVPPTATAAQIDLSATGGDGINYTYEYKLGTGGTYASTGTTFNPTVDGDYYFRVTSDGCSTETTVAVNVTIPVPPAITNISEVQSIKCNGDETAAISITTDDTRGVGPFTFRVERTSPTYQDYGAQTTGLAAGDYTVTVTDSKGCTGTGNINIAQPNAITFTLDKVNIQCTGGTYTLGSVIVQNVMGGTAPFTYYITNNFGDIIPFNPYAATARENHTFNDLINFGIYTVTAVDANGCKHSEDISITSPPSDLLVVIDTSAPNCSSGTAVVTVKASPLGTNYTFGILTSNVPPFSTSFVAPDVVGGDTKTFTGLTPGVTYTFVVHDGDTGCDFVNTANIPIPGNSTLAPVVTAKNVSCKGANDGSVSINISGYDAAATSISYQIFTNQSNLPVTGVLTYNVGDPQPITYPALPAVGNMVPGYYYITFTENGGPNNGCKKASDPFYIKESSVELSVKATILKNENCSTLGTIIAEAKDGTGPYSYFVNTTGALPTVSSAWQTSGTFNLAAGTYYIFAKDSYDCIKQATTTIVLPKDPDPDFSLAVADRCVAQGNFVVNVTITDPTPTMAPYTISVNGGGFVGVTGTTYAATGLNSGTQTIIVKNKNGCPITHTIDINEKPTAKADPTKVIACAADGTTIEDAIIHVTITKGTGDFEYSYKKDSDPYTAFVPVGTGLTAFDFTVTSANAGTYTFQIRDVNNCIAQTSSVIIEPNVPIIPTVTPVQPLCYGGSNGSIELSATGGKGTYTYTLTRTLPAPAAPVVQTNNGVFTGLAAGSFTYIIKDDLGCEVTGPAVLGEPADLVLGTPTIDQPKCGPNNAPQQAKVVLSATGGTGTYEYSFNNSAFSTETTYYVTENGASQNISYAIRDANNCPKTGSVNILWLNPPTDFDFNQPDPITCSRLTTSVEIQNVTNGIGPLSYQIVSPLSAAVNNFANPVFTNLLPGDYVFQVTDANGCIKQLPYKVEDVIKIDIKGQSITNITCLGADDGKASFLVTGFETGTNTGYNYVLDTNGAVAMTSGTIDLTLLTPGPHRITVTDTETDCSDFIDFNIDTITTALDFSMVVTPLGCKTTGAVNVTAAGGWGTYTYTVTEPAPGSAVLPSNTDGIFTGLTKAGTYSVSVKDANGCVVTKPFDLTTPIEPVASIDAASVYCYTGTGAGQGATIIVNATTPGTPAYTPVYQYSIDNGVTWSGTNTFVDLGPGTYQITVKDQFGCEAVTSVPVEIKGQIFASAKKQTEIFCGPVDGSIKLEVIGGYAPFSYTVTKDGILDSTPIPFPSATATTADYAVNGATGAGTYTFTITDAHSCPVTTNAVIMTNPTLITYNATPTSPSCDTTQGNGANGQILVELTGAALADNQQYTFTLTPTVGLPVTQNIGLFTGLAAGTYSVTVSSARSCPVTQNNIIIAAPALAVADATATAFTCTPANVIRETVVTVTGNHGGATEPIANFTYSDNGTDWYTTNTFKVFDNGSIQHLTYYVKDLKGCVDSFDLDVNPFPQLVSATPSLVTLADCKNGGLETIRVDIVGGATPYNFEYQVSVDGASYSTPATAVNPGDNTFNYVAPQAGHTYQFKITDVTTGCTVISSAYEVKLYDLMTVTATASTMVSCDGFNDGAITINIENYTGLYDYRVLLAGAPVAGATGTNIDAATNNPYVITGLLAGLNYTVEVTQNTYPECTVTSNTVEITQPTPVDISLINITVKNQNCQTSTTGAVITVDPASISGGTPGYVYAFVPAGTTPVDADYQSSNIKSFITAQVAPLFDSYDVYVKDINGCNRFQNVHISLDPMPVINSVTVASQCASAAGYRIDIAATGLAKLQYSLDGVQYQDDNFFIVTDPGDYTVWVWDKNQCAVKATTPVTVFEPLTLRAETTLPICNNADGTITLFATGGSVTPANNYVYTKDNWLTSQVNSDFTGLSSGVYTFKVRDLGTNCEKEITEEITVPTSILGMVLTPRKVSCKGFSDGAISVSISDTNDNPVYTYSISGPGVNIVDQVSSEFKNLAYGTYTVTVKSGRGCELPMSILVDEPAEVVATTSYTEFACTTGNTRNNATISIDNVTGGSGKYILYQFIKGTDILQSGTSTTYTVNDRTGGTYTVKVFDENGCVGTSATPIQIAPFTSLDDITFTVTTPITCVNNETIQVNVPITGTLTAPLEYTISGTNGTVFAPVMNNTGLFSGLGIGDYLISVLNPATGCVISDYHHVFNPNTFVLDVKAIQTEICYGTSDGNVEITMVDTQPLPSDEAGIFDYTITGPTGNVTGRTTGVTLPLTGLIAGKYTIVARLVNSPECEVTGAFEITQPVTPLTITVSHTRITCAAGGNDGTISVAVDGGWPGGHFFELVGPVSHDYSEEFYFENLTPGHYIVNVKDSEGCIASDVVDLVIPDPIQFTAVATTPVLTCYGDDNGIITVSIPTGGEGANYTYTLNHTTADGEVITSIPQDSNVFTGLIAGNYTVTVVDSFGCQATSANVTINNPVKVEASLAQETRVTCLTDATLTLTATGGTGPYTYSEDGITSLGSFNSSVTFSVSVGAHRYFVTDNLGCVSEASGEVKVSPIEPLTIELDLNYAHVNCTGENSAIVNAVAKGGLGNYQYSLLDSAKNEIRPAQADGLFTQLYAGTYFVHVMSEDCQRDEQFVVTETLTALNSDYTVEPVKCNGDKTGKITITASGGTGVIKYAIEPHLDQFLDNGVFDGLAAGTYTVLVQDILGCINSHEITVDQPGILIAYEVPNSMIPEICEGDKDGAFSIEIAGGTAPYFASLDNEKGPFVPVNGTTVDYTGLSGGTHTVYVRDTNLCSIPVQVNMPEPVILNPIAEVTYDCIDNAQANRVVVTVDASNTNPADIDYALDNGTFQPSNIFTNVAPGQHFIVARHTNDCRKQTVPFTINAVAELDLVDVTNSSKDINILEVKASGGIAPYEYSFNGEAFSSSNTYRIYKTGDYPVTVRDKNGCEKTIILHGIFYDFCMPNYFTPNGTGTNTTIGPDCGALAYKELTFDIFDRYGRVVAKYRVGQKWDGKYNGNELPTGDYWYVLKLNDPKDPREFVGHFTLYR</sequence>
<protein>
    <submittedName>
        <fullName evidence="3">Gliding motility-associated-like protein</fullName>
    </submittedName>
</protein>
<name>A0A7W7IUN0_9FLAO</name>
<dbReference type="Pfam" id="PF13585">
    <property type="entry name" value="CHU_C"/>
    <property type="match status" value="1"/>
</dbReference>
<dbReference type="InterPro" id="IPR026341">
    <property type="entry name" value="T9SS_type_B"/>
</dbReference>
<evidence type="ECO:0000259" key="2">
    <source>
        <dbReference type="PROSITE" id="PS50060"/>
    </source>
</evidence>
<feature type="domain" description="MAM" evidence="2">
    <location>
        <begin position="712"/>
        <end position="896"/>
    </location>
</feature>
<accession>A0A7W7IUN0</accession>
<evidence type="ECO:0000256" key="1">
    <source>
        <dbReference type="SAM" id="SignalP"/>
    </source>
</evidence>
<feature type="signal peptide" evidence="1">
    <location>
        <begin position="1"/>
        <end position="24"/>
    </location>
</feature>
<dbReference type="EMBL" id="JACHLD010000001">
    <property type="protein sequence ID" value="MBB4800886.1"/>
    <property type="molecule type" value="Genomic_DNA"/>
</dbReference>
<dbReference type="InterPro" id="IPR025667">
    <property type="entry name" value="SprB_repeat"/>
</dbReference>
<evidence type="ECO:0000313" key="4">
    <source>
        <dbReference type="Proteomes" id="UP000561681"/>
    </source>
</evidence>
<keyword evidence="4" id="KW-1185">Reference proteome</keyword>
<comment type="caution">
    <text evidence="3">The sequence shown here is derived from an EMBL/GenBank/DDBJ whole genome shotgun (WGS) entry which is preliminary data.</text>
</comment>
<dbReference type="Proteomes" id="UP000561681">
    <property type="component" value="Unassembled WGS sequence"/>
</dbReference>
<feature type="chain" id="PRO_5030695816" evidence="1">
    <location>
        <begin position="25"/>
        <end position="5428"/>
    </location>
</feature>
<evidence type="ECO:0000313" key="3">
    <source>
        <dbReference type="EMBL" id="MBB4800886.1"/>
    </source>
</evidence>
<dbReference type="PROSITE" id="PS50060">
    <property type="entry name" value="MAM_2"/>
    <property type="match status" value="1"/>
</dbReference>
<dbReference type="RefSeq" id="WP_184158864.1">
    <property type="nucleotide sequence ID" value="NZ_JACHLD010000001.1"/>
</dbReference>
<gene>
    <name evidence="3" type="ORF">HNP37_000925</name>
</gene>
<keyword evidence="1" id="KW-0732">Signal</keyword>
<reference evidence="3 4" key="1">
    <citation type="submission" date="2020-08" db="EMBL/GenBank/DDBJ databases">
        <title>Functional genomics of gut bacteria from endangered species of beetles.</title>
        <authorList>
            <person name="Carlos-Shanley C."/>
        </authorList>
    </citation>
    <scope>NUCLEOTIDE SEQUENCE [LARGE SCALE GENOMIC DNA]</scope>
    <source>
        <strain evidence="3 4">S00142</strain>
    </source>
</reference>
<proteinExistence type="predicted"/>
<dbReference type="Pfam" id="PF13573">
    <property type="entry name" value="SprB"/>
    <property type="match status" value="8"/>
</dbReference>